<proteinExistence type="predicted"/>
<feature type="region of interest" description="Disordered" evidence="1">
    <location>
        <begin position="1"/>
        <end position="27"/>
    </location>
</feature>
<protein>
    <submittedName>
        <fullName evidence="2">Uncharacterized protein</fullName>
    </submittedName>
</protein>
<gene>
    <name evidence="2" type="ORF">TBK1r_49910</name>
</gene>
<evidence type="ECO:0000313" key="2">
    <source>
        <dbReference type="EMBL" id="QDV85974.1"/>
    </source>
</evidence>
<name>A0ABX5Y1M4_9BACT</name>
<dbReference type="RefSeq" id="WP_145216434.1">
    <property type="nucleotide sequence ID" value="NZ_CP036432.1"/>
</dbReference>
<evidence type="ECO:0000256" key="1">
    <source>
        <dbReference type="SAM" id="MobiDB-lite"/>
    </source>
</evidence>
<accession>A0ABX5Y1M4</accession>
<sequence>MNAKTDGITPTQRQKRRDFRGMSIHDAPKGCSLRSRWQTSFGDNRDGEAVKLTVDQTVIAVWRNVT</sequence>
<keyword evidence="3" id="KW-1185">Reference proteome</keyword>
<organism evidence="2 3">
    <name type="scientific">Stieleria magnilauensis</name>
    <dbReference type="NCBI Taxonomy" id="2527963"/>
    <lineage>
        <taxon>Bacteria</taxon>
        <taxon>Pseudomonadati</taxon>
        <taxon>Planctomycetota</taxon>
        <taxon>Planctomycetia</taxon>
        <taxon>Pirellulales</taxon>
        <taxon>Pirellulaceae</taxon>
        <taxon>Stieleria</taxon>
    </lineage>
</organism>
<dbReference type="EMBL" id="CP036432">
    <property type="protein sequence ID" value="QDV85974.1"/>
    <property type="molecule type" value="Genomic_DNA"/>
</dbReference>
<evidence type="ECO:0000313" key="3">
    <source>
        <dbReference type="Proteomes" id="UP000318081"/>
    </source>
</evidence>
<reference evidence="2 3" key="1">
    <citation type="submission" date="2019-02" db="EMBL/GenBank/DDBJ databases">
        <title>Deep-cultivation of Planctomycetes and their phenomic and genomic characterization uncovers novel biology.</title>
        <authorList>
            <person name="Wiegand S."/>
            <person name="Jogler M."/>
            <person name="Boedeker C."/>
            <person name="Pinto D."/>
            <person name="Vollmers J."/>
            <person name="Rivas-Marin E."/>
            <person name="Kohn T."/>
            <person name="Peeters S.H."/>
            <person name="Heuer A."/>
            <person name="Rast P."/>
            <person name="Oberbeckmann S."/>
            <person name="Bunk B."/>
            <person name="Jeske O."/>
            <person name="Meyerdierks A."/>
            <person name="Storesund J.E."/>
            <person name="Kallscheuer N."/>
            <person name="Luecker S."/>
            <person name="Lage O.M."/>
            <person name="Pohl T."/>
            <person name="Merkel B.J."/>
            <person name="Hornburger P."/>
            <person name="Mueller R.-W."/>
            <person name="Bruemmer F."/>
            <person name="Labrenz M."/>
            <person name="Spormann A.M."/>
            <person name="Op den Camp H."/>
            <person name="Overmann J."/>
            <person name="Amann R."/>
            <person name="Jetten M.S.M."/>
            <person name="Mascher T."/>
            <person name="Medema M.H."/>
            <person name="Devos D.P."/>
            <person name="Kaster A.-K."/>
            <person name="Ovreas L."/>
            <person name="Rohde M."/>
            <person name="Galperin M.Y."/>
            <person name="Jogler C."/>
        </authorList>
    </citation>
    <scope>NUCLEOTIDE SEQUENCE [LARGE SCALE GENOMIC DNA]</scope>
    <source>
        <strain evidence="2 3">TBK1r</strain>
    </source>
</reference>
<dbReference type="Proteomes" id="UP000318081">
    <property type="component" value="Chromosome"/>
</dbReference>